<feature type="domain" description="Response regulatory" evidence="9">
    <location>
        <begin position="761"/>
        <end position="884"/>
    </location>
</feature>
<evidence type="ECO:0000256" key="1">
    <source>
        <dbReference type="ARBA" id="ARBA00000085"/>
    </source>
</evidence>
<evidence type="ECO:0000256" key="4">
    <source>
        <dbReference type="ARBA" id="ARBA00022679"/>
    </source>
</evidence>
<dbReference type="CDD" id="cd17546">
    <property type="entry name" value="REC_hyHK_CKI1_RcsC-like"/>
    <property type="match status" value="1"/>
</dbReference>
<dbReference type="InterPro" id="IPR036890">
    <property type="entry name" value="HATPase_C_sf"/>
</dbReference>
<feature type="modified residue" description="4-aspartylphosphate" evidence="6">
    <location>
        <position position="815"/>
    </location>
</feature>
<keyword evidence="4" id="KW-0808">Transferase</keyword>
<dbReference type="InterPro" id="IPR003594">
    <property type="entry name" value="HATPase_dom"/>
</dbReference>
<feature type="compositionally biased region" description="Low complexity" evidence="7">
    <location>
        <begin position="1"/>
        <end position="10"/>
    </location>
</feature>
<dbReference type="SUPFAM" id="SSF55874">
    <property type="entry name" value="ATPase domain of HSP90 chaperone/DNA topoisomerase II/histidine kinase"/>
    <property type="match status" value="1"/>
</dbReference>
<feature type="transmembrane region" description="Helical" evidence="8">
    <location>
        <begin position="367"/>
        <end position="389"/>
    </location>
</feature>
<evidence type="ECO:0000313" key="11">
    <source>
        <dbReference type="Proteomes" id="UP000323011"/>
    </source>
</evidence>
<dbReference type="Pfam" id="PF02518">
    <property type="entry name" value="HATPase_c"/>
    <property type="match status" value="1"/>
</dbReference>
<feature type="transmembrane region" description="Helical" evidence="8">
    <location>
        <begin position="273"/>
        <end position="295"/>
    </location>
</feature>
<gene>
    <name evidence="10" type="ORF">FNF29_04183</name>
</gene>
<keyword evidence="8" id="KW-1133">Transmembrane helix</keyword>
<comment type="catalytic activity">
    <reaction evidence="1">
        <text>ATP + protein L-histidine = ADP + protein N-phospho-L-histidine.</text>
        <dbReference type="EC" id="2.7.13.3"/>
    </reaction>
</comment>
<evidence type="ECO:0000256" key="7">
    <source>
        <dbReference type="SAM" id="MobiDB-lite"/>
    </source>
</evidence>
<keyword evidence="8" id="KW-0472">Membrane</keyword>
<dbReference type="SMART" id="SM00448">
    <property type="entry name" value="REC"/>
    <property type="match status" value="1"/>
</dbReference>
<evidence type="ECO:0000256" key="5">
    <source>
        <dbReference type="ARBA" id="ARBA00022777"/>
    </source>
</evidence>
<comment type="caution">
    <text evidence="10">The sequence shown here is derived from an EMBL/GenBank/DDBJ whole genome shotgun (WGS) entry which is preliminary data.</text>
</comment>
<dbReference type="InterPro" id="IPR004358">
    <property type="entry name" value="Sig_transdc_His_kin-like_C"/>
</dbReference>
<evidence type="ECO:0000256" key="2">
    <source>
        <dbReference type="ARBA" id="ARBA00012438"/>
    </source>
</evidence>
<evidence type="ECO:0000256" key="8">
    <source>
        <dbReference type="SAM" id="Phobius"/>
    </source>
</evidence>
<dbReference type="Proteomes" id="UP000323011">
    <property type="component" value="Unassembled WGS sequence"/>
</dbReference>
<evidence type="ECO:0000313" key="10">
    <source>
        <dbReference type="EMBL" id="KAA0152069.1"/>
    </source>
</evidence>
<dbReference type="InterPro" id="IPR011006">
    <property type="entry name" value="CheY-like_superfamily"/>
</dbReference>
<dbReference type="PRINTS" id="PR00344">
    <property type="entry name" value="BCTRLSENSOR"/>
</dbReference>
<feature type="region of interest" description="Disordered" evidence="7">
    <location>
        <begin position="889"/>
        <end position="952"/>
    </location>
</feature>
<keyword evidence="5" id="KW-0418">Kinase</keyword>
<dbReference type="Gene3D" id="3.30.565.10">
    <property type="entry name" value="Histidine kinase-like ATPase, C-terminal domain"/>
    <property type="match status" value="1"/>
</dbReference>
<feature type="transmembrane region" description="Helical" evidence="8">
    <location>
        <begin position="143"/>
        <end position="162"/>
    </location>
</feature>
<feature type="transmembrane region" description="Helical" evidence="8">
    <location>
        <begin position="332"/>
        <end position="355"/>
    </location>
</feature>
<evidence type="ECO:0000256" key="6">
    <source>
        <dbReference type="PROSITE-ProRule" id="PRU00169"/>
    </source>
</evidence>
<dbReference type="Pfam" id="PF00072">
    <property type="entry name" value="Response_reg"/>
    <property type="match status" value="1"/>
</dbReference>
<dbReference type="CDD" id="cd00082">
    <property type="entry name" value="HisKA"/>
    <property type="match status" value="1"/>
</dbReference>
<dbReference type="EC" id="2.7.13.3" evidence="2"/>
<dbReference type="SUPFAM" id="SSF52172">
    <property type="entry name" value="CheY-like"/>
    <property type="match status" value="1"/>
</dbReference>
<accession>A0A5A8CHF3</accession>
<evidence type="ECO:0000259" key="9">
    <source>
        <dbReference type="PROSITE" id="PS50110"/>
    </source>
</evidence>
<sequence>MAAVAVGSPGAPSPGPDLADPPRLDRRRLDQTRATSLWKTGLSTESESRRPRDARHAMPWLKVVALVMLCVSCGTAVALELWSFARTSAPPAGSACTGRGCRIGSLTVLGPGWPCSWGEGLGNSSAVVALRQAAEHGKLQSTLWAASLVALTVACTFVWSALSKPLCCSRSNAPLWIGALWLVALVMPALVGGGSVVLVNAAAAQAQLSASIDVVEAAVGPLCFAPAFAQAVPIATLMLQHASLAIASLVLSGASQMDDDVPDLELLARLDSAVAQLVAGSIGVAFAGLGVFFMAGRNPAIDGPPPTLSEAVEAIGGGTFLTEGSTDRLGRIVFSTGLALQVAGYVGRCVAMAWLPWERVARSRLGLPLWAPSLPAAVVAVSLLARIVAVTGTPPRSAAAAAMDNITHAILLLVPTGAQVVFSHGVRAAVLAATRSLLLTKRLLTKFIVWSNHEMRTQLTPLALLADELEDAGSSQTSVREASGAVRRAVGRAVGLLSSVLDYFRVLGSIEDVGTTGWGNAAAVTRRAVKDIRGGVRGTARLDIPTHSADDAGALGAPHALLDNPLAVEVCTDLPAVETALLRLVTNAAAYARSKVVVTVRIVVKPREARRLPRSVRCRRGGGARGRPPQAEDADWIGEVLDSGAVRLPGGRRPPSEVELEATRSGQQGAVLVFEVADDGPGVPSRGQSGLYRPFSAVASTGLVPNQGSTGVGLALALQSISRLGGTAGYYPLSALGSDMGAAGGPDGTAEWGRAAPATPWVLVVDDNAAIQRALVRVLARQGHKAVAAENGEAALEAMEAAKAAGTGFMGAIVDRDMPVMDGVELLRRLRDMGAPGPPALPAVMLTGSVTASTKRDALSAGALDVVSKPVNAACVAGILATLAAKAAQDSSRSQVKTVPGAASPARPSHVGRGPARSSSSPAMRNAGERPCEDATAAGMSASRPASPALSD</sequence>
<proteinExistence type="predicted"/>
<name>A0A5A8CHF3_CAFRO</name>
<dbReference type="SMART" id="SM00387">
    <property type="entry name" value="HATPase_c"/>
    <property type="match status" value="1"/>
</dbReference>
<keyword evidence="8" id="KW-0812">Transmembrane</keyword>
<dbReference type="AlphaFoldDB" id="A0A5A8CHF3"/>
<feature type="compositionally biased region" description="Polar residues" evidence="7">
    <location>
        <begin position="32"/>
        <end position="45"/>
    </location>
</feature>
<dbReference type="PANTHER" id="PTHR43047">
    <property type="entry name" value="TWO-COMPONENT HISTIDINE PROTEIN KINASE"/>
    <property type="match status" value="1"/>
</dbReference>
<feature type="region of interest" description="Disordered" evidence="7">
    <location>
        <begin position="1"/>
        <end position="53"/>
    </location>
</feature>
<keyword evidence="11" id="KW-1185">Reference proteome</keyword>
<organism evidence="10 11">
    <name type="scientific">Cafeteria roenbergensis</name>
    <name type="common">Marine flagellate</name>
    <dbReference type="NCBI Taxonomy" id="33653"/>
    <lineage>
        <taxon>Eukaryota</taxon>
        <taxon>Sar</taxon>
        <taxon>Stramenopiles</taxon>
        <taxon>Bigyra</taxon>
        <taxon>Opalozoa</taxon>
        <taxon>Bicosoecida</taxon>
        <taxon>Cafeteriaceae</taxon>
        <taxon>Cafeteria</taxon>
    </lineage>
</organism>
<reference evidence="10 11" key="1">
    <citation type="submission" date="2019-07" db="EMBL/GenBank/DDBJ databases">
        <title>Genomes of Cafeteria roenbergensis.</title>
        <authorList>
            <person name="Fischer M.G."/>
            <person name="Hackl T."/>
            <person name="Roman M."/>
        </authorList>
    </citation>
    <scope>NUCLEOTIDE SEQUENCE [LARGE SCALE GENOMIC DNA]</scope>
    <source>
        <strain evidence="10 11">BVI</strain>
    </source>
</reference>
<dbReference type="PROSITE" id="PS50110">
    <property type="entry name" value="RESPONSE_REGULATORY"/>
    <property type="match status" value="1"/>
</dbReference>
<dbReference type="GO" id="GO:0000155">
    <property type="term" value="F:phosphorelay sensor kinase activity"/>
    <property type="evidence" value="ECO:0007669"/>
    <property type="project" value="InterPro"/>
</dbReference>
<dbReference type="EMBL" id="VLTN01000023">
    <property type="protein sequence ID" value="KAA0152069.1"/>
    <property type="molecule type" value="Genomic_DNA"/>
</dbReference>
<evidence type="ECO:0000256" key="3">
    <source>
        <dbReference type="ARBA" id="ARBA00022553"/>
    </source>
</evidence>
<dbReference type="InterPro" id="IPR001789">
    <property type="entry name" value="Sig_transdc_resp-reg_receiver"/>
</dbReference>
<feature type="compositionally biased region" description="Basic and acidic residues" evidence="7">
    <location>
        <begin position="20"/>
        <end position="31"/>
    </location>
</feature>
<feature type="transmembrane region" description="Helical" evidence="8">
    <location>
        <begin position="174"/>
        <end position="199"/>
    </location>
</feature>
<feature type="transmembrane region" description="Helical" evidence="8">
    <location>
        <begin position="59"/>
        <end position="79"/>
    </location>
</feature>
<dbReference type="InterPro" id="IPR003661">
    <property type="entry name" value="HisK_dim/P_dom"/>
</dbReference>
<protein>
    <recommendedName>
        <fullName evidence="2">histidine kinase</fullName>
        <ecNumber evidence="2">2.7.13.3</ecNumber>
    </recommendedName>
</protein>
<dbReference type="Gene3D" id="3.40.50.2300">
    <property type="match status" value="1"/>
</dbReference>
<keyword evidence="3 6" id="KW-0597">Phosphoprotein</keyword>